<evidence type="ECO:0000313" key="3">
    <source>
        <dbReference type="Proteomes" id="UP000580250"/>
    </source>
</evidence>
<keyword evidence="1" id="KW-0812">Transmembrane</keyword>
<protein>
    <submittedName>
        <fullName evidence="2">Uncharacterized protein</fullName>
    </submittedName>
</protein>
<keyword evidence="1" id="KW-0472">Membrane</keyword>
<feature type="transmembrane region" description="Helical" evidence="1">
    <location>
        <begin position="6"/>
        <end position="24"/>
    </location>
</feature>
<dbReference type="AlphaFoldDB" id="A0A6V7WJJ2"/>
<organism evidence="2 3">
    <name type="scientific">Meloidogyne enterolobii</name>
    <name type="common">Root-knot nematode worm</name>
    <name type="synonym">Meloidogyne mayaguensis</name>
    <dbReference type="NCBI Taxonomy" id="390850"/>
    <lineage>
        <taxon>Eukaryota</taxon>
        <taxon>Metazoa</taxon>
        <taxon>Ecdysozoa</taxon>
        <taxon>Nematoda</taxon>
        <taxon>Chromadorea</taxon>
        <taxon>Rhabditida</taxon>
        <taxon>Tylenchina</taxon>
        <taxon>Tylenchomorpha</taxon>
        <taxon>Tylenchoidea</taxon>
        <taxon>Meloidogynidae</taxon>
        <taxon>Meloidogyninae</taxon>
        <taxon>Meloidogyne</taxon>
    </lineage>
</organism>
<dbReference type="EMBL" id="CAJEWN010000625">
    <property type="protein sequence ID" value="CAD2187163.1"/>
    <property type="molecule type" value="Genomic_DNA"/>
</dbReference>
<name>A0A6V7WJJ2_MELEN</name>
<accession>A0A6V7WJJ2</accession>
<comment type="caution">
    <text evidence="2">The sequence shown here is derived from an EMBL/GenBank/DDBJ whole genome shotgun (WGS) entry which is preliminary data.</text>
</comment>
<reference evidence="2 3" key="1">
    <citation type="submission" date="2020-08" db="EMBL/GenBank/DDBJ databases">
        <authorList>
            <person name="Koutsovoulos G."/>
            <person name="Danchin GJ E."/>
        </authorList>
    </citation>
    <scope>NUCLEOTIDE SEQUENCE [LARGE SCALE GENOMIC DNA]</scope>
</reference>
<evidence type="ECO:0000313" key="2">
    <source>
        <dbReference type="EMBL" id="CAD2187163.1"/>
    </source>
</evidence>
<dbReference type="Proteomes" id="UP000580250">
    <property type="component" value="Unassembled WGS sequence"/>
</dbReference>
<sequence>MFSSQFIRYFILFSLFSIIFCKIINYKYIGIPKLSEAEKEYYGQKILFGLPTASKFKIFDNNYYLNQLPYENEYRYYGGLGGSGRIGGAAIVARKPVYSKQKVLHVPSSVNHYVQHSIGPIMETNFEGGDINSEELLYYKK</sequence>
<proteinExistence type="predicted"/>
<gene>
    <name evidence="2" type="ORF">MENT_LOCUS39726</name>
</gene>
<evidence type="ECO:0000256" key="1">
    <source>
        <dbReference type="SAM" id="Phobius"/>
    </source>
</evidence>
<keyword evidence="1" id="KW-1133">Transmembrane helix</keyword>